<comment type="caution">
    <text evidence="6">The sequence shown here is derived from an EMBL/GenBank/DDBJ whole genome shotgun (WGS) entry which is preliminary data.</text>
</comment>
<accession>A0A5D3CEA8</accession>
<evidence type="ECO:0000256" key="1">
    <source>
        <dbReference type="ARBA" id="ARBA00023015"/>
    </source>
</evidence>
<dbReference type="GO" id="GO:0045893">
    <property type="term" value="P:positive regulation of DNA-templated transcription"/>
    <property type="evidence" value="ECO:0007669"/>
    <property type="project" value="TreeGrafter"/>
</dbReference>
<name>A0A5D3CEA8_CUCMM</name>
<evidence type="ECO:0000256" key="2">
    <source>
        <dbReference type="ARBA" id="ARBA00023163"/>
    </source>
</evidence>
<dbReference type="PANTHER" id="PTHR46391:SF20">
    <property type="entry name" value="BASIC LEUCINE ZIPPER 61"/>
    <property type="match status" value="1"/>
</dbReference>
<dbReference type="GO" id="GO:0003677">
    <property type="term" value="F:DNA binding"/>
    <property type="evidence" value="ECO:0007669"/>
    <property type="project" value="TreeGrafter"/>
</dbReference>
<dbReference type="EMBL" id="SSTE01004003">
    <property type="protein sequence ID" value="KAA0062866.1"/>
    <property type="molecule type" value="Genomic_DNA"/>
</dbReference>
<feature type="region of interest" description="Disordered" evidence="4">
    <location>
        <begin position="63"/>
        <end position="153"/>
    </location>
</feature>
<keyword evidence="2" id="KW-0804">Transcription</keyword>
<feature type="compositionally biased region" description="Basic and acidic residues" evidence="4">
    <location>
        <begin position="101"/>
        <end position="132"/>
    </location>
</feature>
<dbReference type="STRING" id="1194695.A0A5D3CEA8"/>
<dbReference type="GO" id="GO:0005634">
    <property type="term" value="C:nucleus"/>
    <property type="evidence" value="ECO:0007669"/>
    <property type="project" value="TreeGrafter"/>
</dbReference>
<evidence type="ECO:0000313" key="8">
    <source>
        <dbReference type="Proteomes" id="UP000321947"/>
    </source>
</evidence>
<keyword evidence="3" id="KW-0539">Nucleus</keyword>
<feature type="compositionally biased region" description="Basic and acidic residues" evidence="4">
    <location>
        <begin position="76"/>
        <end position="90"/>
    </location>
</feature>
<dbReference type="OrthoDB" id="1675412at2759"/>
<dbReference type="Proteomes" id="UP000321393">
    <property type="component" value="Unassembled WGS sequence"/>
</dbReference>
<protein>
    <submittedName>
        <fullName evidence="6">Basic leucine zipper 34-like</fullName>
    </submittedName>
</protein>
<feature type="compositionally biased region" description="Basic and acidic residues" evidence="4">
    <location>
        <begin position="144"/>
        <end position="153"/>
    </location>
</feature>
<evidence type="ECO:0000313" key="7">
    <source>
        <dbReference type="Proteomes" id="UP000321393"/>
    </source>
</evidence>
<dbReference type="PANTHER" id="PTHR46391">
    <property type="entry name" value="BASIC LEUCINE ZIPPER 34"/>
    <property type="match status" value="1"/>
</dbReference>
<dbReference type="Proteomes" id="UP000321947">
    <property type="component" value="Unassembled WGS sequence"/>
</dbReference>
<dbReference type="EMBL" id="SSTD01011544">
    <property type="protein sequence ID" value="TYK09534.1"/>
    <property type="molecule type" value="Genomic_DNA"/>
</dbReference>
<gene>
    <name evidence="6" type="ORF">E5676_scaffold757G00140</name>
    <name evidence="5" type="ORF">E6C27_scaffold2406G00220</name>
</gene>
<evidence type="ECO:0000313" key="5">
    <source>
        <dbReference type="EMBL" id="KAA0062866.1"/>
    </source>
</evidence>
<sequence>MPNLPPKIPNLTTPLHFPQHNNHFVCFSSSKQSFHRRSVSDSIAFLDSPTMMSQSFLGSAASISNSNNAFDGFDEEQFRSMLSDEIHSNNEDEEPTSSDHNSNEKLEGTTNDDPKHLVRNEPKDEVESRQCEENVVTTNISNDRITDPKRVKR</sequence>
<evidence type="ECO:0000313" key="6">
    <source>
        <dbReference type="EMBL" id="TYK09534.1"/>
    </source>
</evidence>
<dbReference type="AlphaFoldDB" id="A0A5D3CEA8"/>
<evidence type="ECO:0000256" key="3">
    <source>
        <dbReference type="ARBA" id="ARBA00023242"/>
    </source>
</evidence>
<dbReference type="InterPro" id="IPR052483">
    <property type="entry name" value="bZIP_transcription_regulators"/>
</dbReference>
<evidence type="ECO:0000256" key="4">
    <source>
        <dbReference type="SAM" id="MobiDB-lite"/>
    </source>
</evidence>
<proteinExistence type="predicted"/>
<reference evidence="7 8" key="1">
    <citation type="submission" date="2019-08" db="EMBL/GenBank/DDBJ databases">
        <title>Draft genome sequences of two oriental melons (Cucumis melo L. var makuwa).</title>
        <authorList>
            <person name="Kwon S.-Y."/>
        </authorList>
    </citation>
    <scope>NUCLEOTIDE SEQUENCE [LARGE SCALE GENOMIC DNA]</scope>
    <source>
        <strain evidence="8">cv. Chang Bougi</strain>
        <strain evidence="7">cv. SW 3</strain>
        <tissue evidence="6">Leaf</tissue>
    </source>
</reference>
<keyword evidence="1" id="KW-0805">Transcription regulation</keyword>
<organism evidence="6 8">
    <name type="scientific">Cucumis melo var. makuwa</name>
    <name type="common">Oriental melon</name>
    <dbReference type="NCBI Taxonomy" id="1194695"/>
    <lineage>
        <taxon>Eukaryota</taxon>
        <taxon>Viridiplantae</taxon>
        <taxon>Streptophyta</taxon>
        <taxon>Embryophyta</taxon>
        <taxon>Tracheophyta</taxon>
        <taxon>Spermatophyta</taxon>
        <taxon>Magnoliopsida</taxon>
        <taxon>eudicotyledons</taxon>
        <taxon>Gunneridae</taxon>
        <taxon>Pentapetalae</taxon>
        <taxon>rosids</taxon>
        <taxon>fabids</taxon>
        <taxon>Cucurbitales</taxon>
        <taxon>Cucurbitaceae</taxon>
        <taxon>Benincaseae</taxon>
        <taxon>Cucumis</taxon>
    </lineage>
</organism>